<protein>
    <submittedName>
        <fullName evidence="1">Uncharacterized protein</fullName>
    </submittedName>
</protein>
<reference evidence="1 2" key="1">
    <citation type="journal article" date="2018" name="Sci. Rep.">
        <title>Genomic signatures of local adaptation to the degree of environmental predictability in rotifers.</title>
        <authorList>
            <person name="Franch-Gras L."/>
            <person name="Hahn C."/>
            <person name="Garcia-Roger E.M."/>
            <person name="Carmona M.J."/>
            <person name="Serra M."/>
            <person name="Gomez A."/>
        </authorList>
    </citation>
    <scope>NUCLEOTIDE SEQUENCE [LARGE SCALE GENOMIC DNA]</scope>
    <source>
        <strain evidence="1">HYR1</strain>
    </source>
</reference>
<dbReference type="Proteomes" id="UP000276133">
    <property type="component" value="Unassembled WGS sequence"/>
</dbReference>
<gene>
    <name evidence="1" type="ORF">BpHYR1_022822</name>
</gene>
<comment type="caution">
    <text evidence="1">The sequence shown here is derived from an EMBL/GenBank/DDBJ whole genome shotgun (WGS) entry which is preliminary data.</text>
</comment>
<name>A0A3M7QPC8_BRAPC</name>
<keyword evidence="2" id="KW-1185">Reference proteome</keyword>
<accession>A0A3M7QPC8</accession>
<sequence length="174" mass="19573">MIFGLKCDNDKQRDDQVKDLVGVLSVNSGQIKRIVKLVAKNSDQTQLPPVLVEFDSPSTRQTARKSTGALKTHERFVGVQVTPDRSPSESLGLKLEHNACVVLNSKLPAEGPFEWRSRSGEKTKIDKIIKRIYRATIRAEPSPNHIGAQLLFFTNFYQSDYPPFLSNTITRAYN</sequence>
<proteinExistence type="predicted"/>
<organism evidence="1 2">
    <name type="scientific">Brachionus plicatilis</name>
    <name type="common">Marine rotifer</name>
    <name type="synonym">Brachionus muelleri</name>
    <dbReference type="NCBI Taxonomy" id="10195"/>
    <lineage>
        <taxon>Eukaryota</taxon>
        <taxon>Metazoa</taxon>
        <taxon>Spiralia</taxon>
        <taxon>Gnathifera</taxon>
        <taxon>Rotifera</taxon>
        <taxon>Eurotatoria</taxon>
        <taxon>Monogononta</taxon>
        <taxon>Pseudotrocha</taxon>
        <taxon>Ploima</taxon>
        <taxon>Brachionidae</taxon>
        <taxon>Brachionus</taxon>
    </lineage>
</organism>
<evidence type="ECO:0000313" key="1">
    <source>
        <dbReference type="EMBL" id="RNA13256.1"/>
    </source>
</evidence>
<evidence type="ECO:0000313" key="2">
    <source>
        <dbReference type="Proteomes" id="UP000276133"/>
    </source>
</evidence>
<dbReference type="AlphaFoldDB" id="A0A3M7QPC8"/>
<dbReference type="EMBL" id="REGN01005465">
    <property type="protein sequence ID" value="RNA13256.1"/>
    <property type="molecule type" value="Genomic_DNA"/>
</dbReference>